<dbReference type="OrthoDB" id="12323at2157"/>
<evidence type="ECO:0000313" key="2">
    <source>
        <dbReference type="Proteomes" id="UP000014065"/>
    </source>
</evidence>
<organism evidence="1 2">
    <name type="scientific">Candidatus Nitrosarchaeum limnium BG20</name>
    <dbReference type="NCBI Taxonomy" id="859192"/>
    <lineage>
        <taxon>Archaea</taxon>
        <taxon>Nitrososphaerota</taxon>
        <taxon>Nitrososphaeria</taxon>
        <taxon>Nitrosopumilales</taxon>
        <taxon>Nitrosopumilaceae</taxon>
        <taxon>Nitrosarchaeum</taxon>
    </lineage>
</organism>
<feature type="non-terminal residue" evidence="1">
    <location>
        <position position="1"/>
    </location>
</feature>
<comment type="caution">
    <text evidence="1">The sequence shown here is derived from an EMBL/GenBank/DDBJ whole genome shotgun (WGS) entry which is preliminary data.</text>
</comment>
<dbReference type="RefSeq" id="WP_010195684.1">
    <property type="nucleotide sequence ID" value="NZ_AHJG01000342.1"/>
</dbReference>
<sequence length="104" mass="11635">TAKTDQSTVNLRVTSESGVCVIGPGENCLVKDSTRKPGQIYEVVSVDGVNLKIRYSGPDVYLEKFDILPESPDGFLPDANWTVDIIKEEQASRFYYRVNYSVLE</sequence>
<dbReference type="AlphaFoldDB" id="S2EHJ6"/>
<keyword evidence="2" id="KW-1185">Reference proteome</keyword>
<proteinExistence type="predicted"/>
<name>S2EHJ6_9ARCH</name>
<dbReference type="Proteomes" id="UP000014065">
    <property type="component" value="Unassembled WGS sequence"/>
</dbReference>
<dbReference type="EMBL" id="AHJG01000342">
    <property type="protein sequence ID" value="EPA04247.1"/>
    <property type="molecule type" value="Genomic_DNA"/>
</dbReference>
<protein>
    <submittedName>
        <fullName evidence="1">Uncharacterized protein</fullName>
    </submittedName>
</protein>
<accession>S2EHJ6</accession>
<gene>
    <name evidence="1" type="ORF">BG20_I2334</name>
</gene>
<evidence type="ECO:0000313" key="1">
    <source>
        <dbReference type="EMBL" id="EPA04247.1"/>
    </source>
</evidence>
<reference evidence="1 2" key="1">
    <citation type="journal article" date="2012" name="J. Bacteriol.">
        <title>Genome Sequence of "Candidatus Nitrosoarchaeum limnia" BG20, a Low-Salinity Ammonia-Oxidizing Archaeon from the San Francisco Bay Estuary.</title>
        <authorList>
            <person name="Mosier A.C."/>
            <person name="Allen E.E."/>
            <person name="Kim M."/>
            <person name="Ferriera S."/>
            <person name="Francis C.A."/>
        </authorList>
    </citation>
    <scope>NUCLEOTIDE SEQUENCE [LARGE SCALE GENOMIC DNA]</scope>
    <source>
        <strain evidence="1 2">BG20</strain>
    </source>
</reference>